<keyword evidence="3" id="KW-1185">Reference proteome</keyword>
<reference evidence="2" key="1">
    <citation type="submission" date="2021-06" db="EMBL/GenBank/DDBJ databases">
        <authorList>
            <person name="Lee C.-S."/>
            <person name="Jin L."/>
        </authorList>
    </citation>
    <scope>NUCLEOTIDE SEQUENCE</scope>
    <source>
        <strain evidence="2">Con5</strain>
        <plasmid evidence="2">p3</plasmid>
    </source>
</reference>
<dbReference type="InterPro" id="IPR025669">
    <property type="entry name" value="AAA_dom"/>
</dbReference>
<dbReference type="KEGG" id="gfu:KM031_20835"/>
<sequence length="438" mass="48357">MHYHETIVAAVELLLRCGESVTREVCLVRDASGRLTLVAQKFKDSSKLKDAFKERLGNYATDIGVMEGGIAATVSKAPQSMAKDVFIQSHDKTFEYTYVDNRVVGEDWLSSNPPHDKITGAKRFIFYSLKGGVGRSTALAVYAAHLASQGKKSLVIDLDIEAPGLGSILLSNSKDSRSNLPRFGVIDYLLENGITGVREEDLNEFISTSALGSGAIDVLPAVGYETESRPELFVEKLSRALTEDFVGGKKHSLARQVREMVDAFDRSAAYDAILIDARAGFSEITAATLMGMSAQLIFFGIDQNQTFSGYRYLLSHLISQTDFSDGAVGWREKIAFVQSKAPGTKRERSSFKAELFEVCADTIYDQMDGLENEEDLFTFSPSDESFLAPHNAAYIRYDAAFSAFDPLRHEEQVDPELFSGAYAKFIERLDQLIEDGVE</sequence>
<dbReference type="PANTHER" id="PTHR13696">
    <property type="entry name" value="P-LOOP CONTAINING NUCLEOSIDE TRIPHOSPHATE HYDROLASE"/>
    <property type="match status" value="1"/>
</dbReference>
<dbReference type="SUPFAM" id="SSF52540">
    <property type="entry name" value="P-loop containing nucleoside triphosphate hydrolases"/>
    <property type="match status" value="1"/>
</dbReference>
<evidence type="ECO:0000259" key="1">
    <source>
        <dbReference type="Pfam" id="PF13614"/>
    </source>
</evidence>
<dbReference type="PANTHER" id="PTHR13696:SF52">
    <property type="entry name" value="PARA FAMILY PROTEIN CT_582"/>
    <property type="match status" value="1"/>
</dbReference>
<proteinExistence type="predicted"/>
<dbReference type="InterPro" id="IPR050678">
    <property type="entry name" value="DNA_Partitioning_ATPase"/>
</dbReference>
<protein>
    <submittedName>
        <fullName evidence="2">ParA family protein</fullName>
    </submittedName>
</protein>
<geneLocation type="plasmid" evidence="2 3">
    <name>p3</name>
</geneLocation>
<dbReference type="RefSeq" id="WP_215507113.1">
    <property type="nucleotide sequence ID" value="NZ_CP076364.1"/>
</dbReference>
<evidence type="ECO:0000313" key="2">
    <source>
        <dbReference type="EMBL" id="QWK92865.1"/>
    </source>
</evidence>
<organism evidence="2 3">
    <name type="scientific">Gemmobacter fulvus</name>
    <dbReference type="NCBI Taxonomy" id="2840474"/>
    <lineage>
        <taxon>Bacteria</taxon>
        <taxon>Pseudomonadati</taxon>
        <taxon>Pseudomonadota</taxon>
        <taxon>Alphaproteobacteria</taxon>
        <taxon>Rhodobacterales</taxon>
        <taxon>Paracoccaceae</taxon>
        <taxon>Gemmobacter</taxon>
    </lineage>
</organism>
<dbReference type="Pfam" id="PF13614">
    <property type="entry name" value="AAA_31"/>
    <property type="match status" value="1"/>
</dbReference>
<dbReference type="AlphaFoldDB" id="A0A975PB79"/>
<dbReference type="NCBIfam" id="NF047398">
    <property type="entry name" value="AAA_KGGVGR"/>
    <property type="match status" value="1"/>
</dbReference>
<evidence type="ECO:0000313" key="3">
    <source>
        <dbReference type="Proteomes" id="UP000679352"/>
    </source>
</evidence>
<dbReference type="EMBL" id="CP076364">
    <property type="protein sequence ID" value="QWK92865.1"/>
    <property type="molecule type" value="Genomic_DNA"/>
</dbReference>
<dbReference type="Gene3D" id="3.40.50.300">
    <property type="entry name" value="P-loop containing nucleotide triphosphate hydrolases"/>
    <property type="match status" value="1"/>
</dbReference>
<keyword evidence="2" id="KW-0614">Plasmid</keyword>
<name>A0A975PB79_9RHOB</name>
<feature type="domain" description="AAA" evidence="1">
    <location>
        <begin position="126"/>
        <end position="293"/>
    </location>
</feature>
<gene>
    <name evidence="2" type="ORF">KM031_20835</name>
</gene>
<dbReference type="InterPro" id="IPR027417">
    <property type="entry name" value="P-loop_NTPase"/>
</dbReference>
<dbReference type="Proteomes" id="UP000679352">
    <property type="component" value="Plasmid p3"/>
</dbReference>
<accession>A0A975PB79</accession>